<comment type="caution">
    <text evidence="1">The sequence shown here is derived from an EMBL/GenBank/DDBJ whole genome shotgun (WGS) entry which is preliminary data.</text>
</comment>
<reference evidence="1" key="1">
    <citation type="submission" date="2020-07" db="EMBL/GenBank/DDBJ databases">
        <title>Huge and variable diversity of episymbiotic CPR bacteria and DPANN archaea in groundwater ecosystems.</title>
        <authorList>
            <person name="He C.Y."/>
            <person name="Keren R."/>
            <person name="Whittaker M."/>
            <person name="Farag I.F."/>
            <person name="Doudna J."/>
            <person name="Cate J.H.D."/>
            <person name="Banfield J.F."/>
        </authorList>
    </citation>
    <scope>NUCLEOTIDE SEQUENCE</scope>
    <source>
        <strain evidence="1">NC_groundwater_1664_Pr3_B-0.1um_52_9</strain>
    </source>
</reference>
<evidence type="ECO:0000313" key="1">
    <source>
        <dbReference type="EMBL" id="MBI5248584.1"/>
    </source>
</evidence>
<name>A0A9D6UZ88_9BACT</name>
<dbReference type="AlphaFoldDB" id="A0A9D6UZ88"/>
<gene>
    <name evidence="1" type="ORF">HY912_03745</name>
</gene>
<sequence length="136" mass="15526">MDRLKRRLPILMALAIMLVVDAPVGFTEDIPIPMCYAIKAYVTDIDNATKAYSSADESIRDSIIHYAKMQLDLAYNRYKDQITFGHRVNIFVNADELLTELNRNSSYLKSGDNDAYQRSLRDIFVIENKLRGLCTG</sequence>
<evidence type="ECO:0000313" key="2">
    <source>
        <dbReference type="Proteomes" id="UP000807825"/>
    </source>
</evidence>
<organism evidence="1 2">
    <name type="scientific">Desulfomonile tiedjei</name>
    <dbReference type="NCBI Taxonomy" id="2358"/>
    <lineage>
        <taxon>Bacteria</taxon>
        <taxon>Pseudomonadati</taxon>
        <taxon>Thermodesulfobacteriota</taxon>
        <taxon>Desulfomonilia</taxon>
        <taxon>Desulfomonilales</taxon>
        <taxon>Desulfomonilaceae</taxon>
        <taxon>Desulfomonile</taxon>
    </lineage>
</organism>
<protein>
    <submittedName>
        <fullName evidence="1">Uncharacterized protein</fullName>
    </submittedName>
</protein>
<accession>A0A9D6UZ88</accession>
<proteinExistence type="predicted"/>
<dbReference type="Proteomes" id="UP000807825">
    <property type="component" value="Unassembled WGS sequence"/>
</dbReference>
<dbReference type="EMBL" id="JACRDE010000113">
    <property type="protein sequence ID" value="MBI5248584.1"/>
    <property type="molecule type" value="Genomic_DNA"/>
</dbReference>